<dbReference type="Gene3D" id="3.30.300.30">
    <property type="match status" value="1"/>
</dbReference>
<evidence type="ECO:0000313" key="7">
    <source>
        <dbReference type="EMBL" id="GAA4785450.1"/>
    </source>
</evidence>
<accession>A0ABP9AS11</accession>
<sequence length="637" mass="67015">MTGTPHQPFTHLGQLLDHQAALRPDAAALHAPGRQPTGYRRLRDRVALTGRTLAGLGVGRGSRVALVLPNGPDLALAFLAVAAHATAAPLNPAYREREFAFYLDDMGTDALLVEEGSDSPAIAVAKDRGIRVIELVPDASGPAGTFGLRSSTEAAPAARTGWAAPDETALILHTSGTTAQPKLVPLTHANLGAAAGNTRAAFALGDRDLCLNVMPLFHAHGLTSTLIAALAGGGGIVCTPGFSDTLFFDWLTEFRPTWYTAVPTMHQALLAVAGEHTAELGAARLRFIRSASAPLPGPVLTALEDAFRAPVIEAYGMTEAGSLVTSNPLPPGTRKLRSVGVPVGEPVAVLDKAGRPLGPGQQGEIAIRGANVTAGYEHHPEANRAAFTDGWFRTGDEGRLDEDGYLYVVGRSKEIINRGGSKVSPAEVDDVLTGHPAVKVAVTFGLPHPTLGEDVAVAIVPHTGTTVTEREIREFAAARVADHKVPSRVFLVAEVPKSPAGKVQRLKLAEIVSSAAAEPAREPRGPLERRIAALWAEVLERDRVGLDENFFDLGGNSLLLTRLSARLHATLGRDLPVVVLTMYPTVGSLAAHLAGDGDAEVAPAVGGGRREGAADRGKDRLLRKRGLRKRTVTEESD</sequence>
<reference evidence="8" key="1">
    <citation type="journal article" date="2019" name="Int. J. Syst. Evol. Microbiol.">
        <title>The Global Catalogue of Microorganisms (GCM) 10K type strain sequencing project: providing services to taxonomists for standard genome sequencing and annotation.</title>
        <authorList>
            <consortium name="The Broad Institute Genomics Platform"/>
            <consortium name="The Broad Institute Genome Sequencing Center for Infectious Disease"/>
            <person name="Wu L."/>
            <person name="Ma J."/>
        </authorList>
    </citation>
    <scope>NUCLEOTIDE SEQUENCE [LARGE SCALE GENOMIC DNA]</scope>
    <source>
        <strain evidence="8">JCM 18081</strain>
    </source>
</reference>
<keyword evidence="3" id="KW-0597">Phosphoprotein</keyword>
<dbReference type="InterPro" id="IPR009081">
    <property type="entry name" value="PP-bd_ACP"/>
</dbReference>
<evidence type="ECO:0000256" key="5">
    <source>
        <dbReference type="SAM" id="MobiDB-lite"/>
    </source>
</evidence>
<keyword evidence="2" id="KW-0596">Phosphopantetheine</keyword>
<dbReference type="InterPro" id="IPR045851">
    <property type="entry name" value="AMP-bd_C_sf"/>
</dbReference>
<comment type="similarity">
    <text evidence="1">Belongs to the ATP-dependent AMP-binding enzyme family.</text>
</comment>
<evidence type="ECO:0000256" key="1">
    <source>
        <dbReference type="ARBA" id="ARBA00006432"/>
    </source>
</evidence>
<dbReference type="InterPro" id="IPR025110">
    <property type="entry name" value="AMP-bd_C"/>
</dbReference>
<dbReference type="InterPro" id="IPR000873">
    <property type="entry name" value="AMP-dep_synth/lig_dom"/>
</dbReference>
<dbReference type="Pfam" id="PF00550">
    <property type="entry name" value="PP-binding"/>
    <property type="match status" value="1"/>
</dbReference>
<keyword evidence="4 7" id="KW-0436">Ligase</keyword>
<dbReference type="InterPro" id="IPR020806">
    <property type="entry name" value="PKS_PP-bd"/>
</dbReference>
<comment type="caution">
    <text evidence="7">The sequence shown here is derived from an EMBL/GenBank/DDBJ whole genome shotgun (WGS) entry which is preliminary data.</text>
</comment>
<dbReference type="EMBL" id="BAABIG010000007">
    <property type="protein sequence ID" value="GAA4785450.1"/>
    <property type="molecule type" value="Genomic_DNA"/>
</dbReference>
<evidence type="ECO:0000259" key="6">
    <source>
        <dbReference type="PROSITE" id="PS50075"/>
    </source>
</evidence>
<dbReference type="Pfam" id="PF00501">
    <property type="entry name" value="AMP-binding"/>
    <property type="match status" value="1"/>
</dbReference>
<dbReference type="RefSeq" id="WP_345617284.1">
    <property type="nucleotide sequence ID" value="NZ_BAABIG010000007.1"/>
</dbReference>
<dbReference type="InterPro" id="IPR006162">
    <property type="entry name" value="Ppantetheine_attach_site"/>
</dbReference>
<dbReference type="Pfam" id="PF13193">
    <property type="entry name" value="AMP-binding_C"/>
    <property type="match status" value="1"/>
</dbReference>
<dbReference type="Gene3D" id="3.40.50.1820">
    <property type="entry name" value="alpha/beta hydrolase"/>
    <property type="match status" value="1"/>
</dbReference>
<evidence type="ECO:0000256" key="2">
    <source>
        <dbReference type="ARBA" id="ARBA00022450"/>
    </source>
</evidence>
<organism evidence="7 8">
    <name type="scientific">Streptomyces ziwulingensis</name>
    <dbReference type="NCBI Taxonomy" id="1045501"/>
    <lineage>
        <taxon>Bacteria</taxon>
        <taxon>Bacillati</taxon>
        <taxon>Actinomycetota</taxon>
        <taxon>Actinomycetes</taxon>
        <taxon>Kitasatosporales</taxon>
        <taxon>Streptomycetaceae</taxon>
        <taxon>Streptomyces</taxon>
    </lineage>
</organism>
<dbReference type="PANTHER" id="PTHR43201:SF5">
    <property type="entry name" value="MEDIUM-CHAIN ACYL-COA LIGASE ACSF2, MITOCHONDRIAL"/>
    <property type="match status" value="1"/>
</dbReference>
<gene>
    <name evidence="7" type="ORF">GCM10023220_06400</name>
</gene>
<evidence type="ECO:0000256" key="4">
    <source>
        <dbReference type="ARBA" id="ARBA00022598"/>
    </source>
</evidence>
<dbReference type="SUPFAM" id="SSF47336">
    <property type="entry name" value="ACP-like"/>
    <property type="match status" value="1"/>
</dbReference>
<dbReference type="SUPFAM" id="SSF56801">
    <property type="entry name" value="Acetyl-CoA synthetase-like"/>
    <property type="match status" value="1"/>
</dbReference>
<name>A0ABP9AS11_9ACTN</name>
<keyword evidence="8" id="KW-1185">Reference proteome</keyword>
<evidence type="ECO:0000313" key="8">
    <source>
        <dbReference type="Proteomes" id="UP001501265"/>
    </source>
</evidence>
<dbReference type="Gene3D" id="3.40.50.12780">
    <property type="entry name" value="N-terminal domain of ligase-like"/>
    <property type="match status" value="1"/>
</dbReference>
<feature type="region of interest" description="Disordered" evidence="5">
    <location>
        <begin position="601"/>
        <end position="620"/>
    </location>
</feature>
<dbReference type="Proteomes" id="UP001501265">
    <property type="component" value="Unassembled WGS sequence"/>
</dbReference>
<dbReference type="PROSITE" id="PS00012">
    <property type="entry name" value="PHOSPHOPANTETHEINE"/>
    <property type="match status" value="1"/>
</dbReference>
<dbReference type="PANTHER" id="PTHR43201">
    <property type="entry name" value="ACYL-COA SYNTHETASE"/>
    <property type="match status" value="1"/>
</dbReference>
<proteinExistence type="inferred from homology"/>
<protein>
    <submittedName>
        <fullName evidence="7">Acyl--CoA ligase</fullName>
    </submittedName>
</protein>
<feature type="domain" description="Carrier" evidence="6">
    <location>
        <begin position="522"/>
        <end position="597"/>
    </location>
</feature>
<dbReference type="InterPro" id="IPR036736">
    <property type="entry name" value="ACP-like_sf"/>
</dbReference>
<evidence type="ECO:0000256" key="3">
    <source>
        <dbReference type="ARBA" id="ARBA00022553"/>
    </source>
</evidence>
<dbReference type="PROSITE" id="PS50075">
    <property type="entry name" value="CARRIER"/>
    <property type="match status" value="1"/>
</dbReference>
<dbReference type="InterPro" id="IPR042099">
    <property type="entry name" value="ANL_N_sf"/>
</dbReference>
<dbReference type="SMART" id="SM00823">
    <property type="entry name" value="PKS_PP"/>
    <property type="match status" value="1"/>
</dbReference>
<feature type="compositionally biased region" description="Basic and acidic residues" evidence="5">
    <location>
        <begin position="608"/>
        <end position="620"/>
    </location>
</feature>
<dbReference type="InterPro" id="IPR029058">
    <property type="entry name" value="AB_hydrolase_fold"/>
</dbReference>
<dbReference type="GO" id="GO:0016874">
    <property type="term" value="F:ligase activity"/>
    <property type="evidence" value="ECO:0007669"/>
    <property type="project" value="UniProtKB-KW"/>
</dbReference>